<feature type="chain" id="PRO_5015468060" description="RSAM-associated Gly-rich repeat protein" evidence="1">
    <location>
        <begin position="22"/>
        <end position="90"/>
    </location>
</feature>
<comment type="caution">
    <text evidence="2">The sequence shown here is derived from an EMBL/GenBank/DDBJ whole genome shotgun (WGS) entry which is preliminary data.</text>
</comment>
<feature type="signal peptide" evidence="1">
    <location>
        <begin position="1"/>
        <end position="21"/>
    </location>
</feature>
<accession>A0A2T1EAW6</accession>
<keyword evidence="3" id="KW-1185">Reference proteome</keyword>
<proteinExistence type="predicted"/>
<evidence type="ECO:0008006" key="4">
    <source>
        <dbReference type="Google" id="ProtNLM"/>
    </source>
</evidence>
<reference evidence="3" key="1">
    <citation type="submission" date="2018-02" db="EMBL/GenBank/DDBJ databases">
        <authorList>
            <person name="Moore K."/>
            <person name="Momper L."/>
        </authorList>
    </citation>
    <scope>NUCLEOTIDE SEQUENCE [LARGE SCALE GENOMIC DNA]</scope>
    <source>
        <strain evidence="3">ULC18</strain>
    </source>
</reference>
<name>A0A2T1EAW6_9CYAN</name>
<evidence type="ECO:0000313" key="3">
    <source>
        <dbReference type="Proteomes" id="UP000239576"/>
    </source>
</evidence>
<sequence>MKNKRLLLLSIAAFSAAQLTAFITVQTDAQAYRPGSLNQWAERSGNRWRRYRPGDLNQWAARTGERFRRAYLTPRATVRLPTRYDEWGSN</sequence>
<dbReference type="RefSeq" id="WP_106256168.1">
    <property type="nucleotide sequence ID" value="NZ_CAWNSW010000007.1"/>
</dbReference>
<dbReference type="Proteomes" id="UP000239576">
    <property type="component" value="Unassembled WGS sequence"/>
</dbReference>
<reference evidence="2 3" key="2">
    <citation type="submission" date="2018-03" db="EMBL/GenBank/DDBJ databases">
        <title>The ancient ancestry and fast evolution of plastids.</title>
        <authorList>
            <person name="Moore K.R."/>
            <person name="Magnabosco C."/>
            <person name="Momper L."/>
            <person name="Gold D.A."/>
            <person name="Bosak T."/>
            <person name="Fournier G.P."/>
        </authorList>
    </citation>
    <scope>NUCLEOTIDE SEQUENCE [LARGE SCALE GENOMIC DNA]</scope>
    <source>
        <strain evidence="2 3">ULC18</strain>
    </source>
</reference>
<protein>
    <recommendedName>
        <fullName evidence="4">RSAM-associated Gly-rich repeat protein</fullName>
    </recommendedName>
</protein>
<evidence type="ECO:0000256" key="1">
    <source>
        <dbReference type="SAM" id="SignalP"/>
    </source>
</evidence>
<gene>
    <name evidence="2" type="ORF">C7B82_10060</name>
</gene>
<keyword evidence="1" id="KW-0732">Signal</keyword>
<dbReference type="AlphaFoldDB" id="A0A2T1EAW6"/>
<dbReference type="EMBL" id="PVWK01000057">
    <property type="protein sequence ID" value="PSB29887.1"/>
    <property type="molecule type" value="Genomic_DNA"/>
</dbReference>
<organism evidence="2 3">
    <name type="scientific">Stenomitos frigidus ULC18</name>
    <dbReference type="NCBI Taxonomy" id="2107698"/>
    <lineage>
        <taxon>Bacteria</taxon>
        <taxon>Bacillati</taxon>
        <taxon>Cyanobacteriota</taxon>
        <taxon>Cyanophyceae</taxon>
        <taxon>Leptolyngbyales</taxon>
        <taxon>Leptolyngbyaceae</taxon>
        <taxon>Stenomitos</taxon>
    </lineage>
</organism>
<evidence type="ECO:0000313" key="2">
    <source>
        <dbReference type="EMBL" id="PSB29887.1"/>
    </source>
</evidence>